<proteinExistence type="predicted"/>
<dbReference type="Proteomes" id="UP001054837">
    <property type="component" value="Unassembled WGS sequence"/>
</dbReference>
<feature type="region of interest" description="Disordered" evidence="1">
    <location>
        <begin position="53"/>
        <end position="103"/>
    </location>
</feature>
<gene>
    <name evidence="2" type="ORF">CDAR_618111</name>
</gene>
<feature type="compositionally biased region" description="Basic and acidic residues" evidence="1">
    <location>
        <begin position="93"/>
        <end position="103"/>
    </location>
</feature>
<evidence type="ECO:0000313" key="3">
    <source>
        <dbReference type="Proteomes" id="UP001054837"/>
    </source>
</evidence>
<accession>A0AAV4U8K9</accession>
<dbReference type="AlphaFoldDB" id="A0AAV4U8K9"/>
<keyword evidence="3" id="KW-1185">Reference proteome</keyword>
<dbReference type="EMBL" id="BPLQ01010886">
    <property type="protein sequence ID" value="GIY54192.1"/>
    <property type="molecule type" value="Genomic_DNA"/>
</dbReference>
<protein>
    <submittedName>
        <fullName evidence="2">Uncharacterized protein</fullName>
    </submittedName>
</protein>
<evidence type="ECO:0000313" key="2">
    <source>
        <dbReference type="EMBL" id="GIY54192.1"/>
    </source>
</evidence>
<comment type="caution">
    <text evidence="2">The sequence shown here is derived from an EMBL/GenBank/DDBJ whole genome shotgun (WGS) entry which is preliminary data.</text>
</comment>
<name>A0AAV4U8K9_9ARAC</name>
<sequence length="103" mass="12189">MRHVLYNLIVCSESLKHYFRHIQPTGIISFMINAFSQRLNELLRVSRRQKLHPTPLTSSLEMDPRNLTLGQQTPRPRKGTRLSLQKKTWKRRKEGERPAIRLS</sequence>
<reference evidence="2 3" key="1">
    <citation type="submission" date="2021-06" db="EMBL/GenBank/DDBJ databases">
        <title>Caerostris darwini draft genome.</title>
        <authorList>
            <person name="Kono N."/>
            <person name="Arakawa K."/>
        </authorList>
    </citation>
    <scope>NUCLEOTIDE SEQUENCE [LARGE SCALE GENOMIC DNA]</scope>
</reference>
<organism evidence="2 3">
    <name type="scientific">Caerostris darwini</name>
    <dbReference type="NCBI Taxonomy" id="1538125"/>
    <lineage>
        <taxon>Eukaryota</taxon>
        <taxon>Metazoa</taxon>
        <taxon>Ecdysozoa</taxon>
        <taxon>Arthropoda</taxon>
        <taxon>Chelicerata</taxon>
        <taxon>Arachnida</taxon>
        <taxon>Araneae</taxon>
        <taxon>Araneomorphae</taxon>
        <taxon>Entelegynae</taxon>
        <taxon>Araneoidea</taxon>
        <taxon>Araneidae</taxon>
        <taxon>Caerostris</taxon>
    </lineage>
</organism>
<evidence type="ECO:0000256" key="1">
    <source>
        <dbReference type="SAM" id="MobiDB-lite"/>
    </source>
</evidence>